<sequence length="271" mass="30313">MILKDLTVEAEGYTAKLQVHLWENSQELHTDSPRPLVLVCPGGGYRMTSDREADAVAFQFTAMGYHTAVLRYSVEPARYPTALLQAAGAVKLFRENAEEWCIDCDKILVAGFSAGGHLACSLGVFWNREIISGYYKCDSSMFRVNGMILGYPVITSGEYAHEGSFKCLLGDRYEELKDEMSLEKQVSENTPPAFLWHTQEDDCVPVENSMLLFAALHRQGIPAEYHIFQKGGHGLGLANELTMGNDGYGVQRECQSWVSLAHEWIESNFVR</sequence>
<accession>A0AB73SZR1</accession>
<keyword evidence="1" id="KW-0378">Hydrolase</keyword>
<dbReference type="PANTHER" id="PTHR48081:SF6">
    <property type="entry name" value="PEPTIDASE S9 PROLYL OLIGOPEPTIDASE CATALYTIC DOMAIN-CONTAINING PROTEIN"/>
    <property type="match status" value="1"/>
</dbReference>
<dbReference type="SUPFAM" id="SSF53474">
    <property type="entry name" value="alpha/beta-Hydrolases"/>
    <property type="match status" value="1"/>
</dbReference>
<dbReference type="RefSeq" id="WP_109748148.1">
    <property type="nucleotide sequence ID" value="NZ_CABJAT010000003.1"/>
</dbReference>
<dbReference type="Pfam" id="PF20434">
    <property type="entry name" value="BD-FAE"/>
    <property type="match status" value="1"/>
</dbReference>
<reference evidence="3 4" key="1">
    <citation type="submission" date="2018-05" db="EMBL/GenBank/DDBJ databases">
        <authorList>
            <person name="Goeker M."/>
            <person name="Huntemann M."/>
            <person name="Clum A."/>
            <person name="Pillay M."/>
            <person name="Palaniappan K."/>
            <person name="Varghese N."/>
            <person name="Mikhailova N."/>
            <person name="Stamatis D."/>
            <person name="Reddy T."/>
            <person name="Daum C."/>
            <person name="Shapiro N."/>
            <person name="Ivanova N."/>
            <person name="Kyrpides N."/>
            <person name="Woyke T."/>
        </authorList>
    </citation>
    <scope>NUCLEOTIDE SEQUENCE [LARGE SCALE GENOMIC DNA]</scope>
    <source>
        <strain evidence="3 4">DSM 26524</strain>
    </source>
</reference>
<dbReference type="InterPro" id="IPR050300">
    <property type="entry name" value="GDXG_lipolytic_enzyme"/>
</dbReference>
<comment type="caution">
    <text evidence="3">The sequence shown here is derived from an EMBL/GenBank/DDBJ whole genome shotgun (WGS) entry which is preliminary data.</text>
</comment>
<name>A0AB73SZR1_9FIRM</name>
<dbReference type="InterPro" id="IPR049492">
    <property type="entry name" value="BD-FAE-like_dom"/>
</dbReference>
<dbReference type="InterPro" id="IPR029058">
    <property type="entry name" value="AB_hydrolase_fold"/>
</dbReference>
<dbReference type="GO" id="GO:0016787">
    <property type="term" value="F:hydrolase activity"/>
    <property type="evidence" value="ECO:0007669"/>
    <property type="project" value="UniProtKB-KW"/>
</dbReference>
<organism evidence="3 4">
    <name type="scientific">Murimonas intestini</name>
    <dbReference type="NCBI Taxonomy" id="1337051"/>
    <lineage>
        <taxon>Bacteria</taxon>
        <taxon>Bacillati</taxon>
        <taxon>Bacillota</taxon>
        <taxon>Clostridia</taxon>
        <taxon>Lachnospirales</taxon>
        <taxon>Lachnospiraceae</taxon>
        <taxon>Murimonas</taxon>
    </lineage>
</organism>
<dbReference type="Gene3D" id="3.40.50.1820">
    <property type="entry name" value="alpha/beta hydrolase"/>
    <property type="match status" value="1"/>
</dbReference>
<dbReference type="Proteomes" id="UP000245412">
    <property type="component" value="Unassembled WGS sequence"/>
</dbReference>
<protein>
    <submittedName>
        <fullName evidence="3">Prolyl oligopeptidase family protein</fullName>
    </submittedName>
</protein>
<dbReference type="PANTHER" id="PTHR48081">
    <property type="entry name" value="AB HYDROLASE SUPERFAMILY PROTEIN C4A8.06C"/>
    <property type="match status" value="1"/>
</dbReference>
<evidence type="ECO:0000259" key="2">
    <source>
        <dbReference type="Pfam" id="PF20434"/>
    </source>
</evidence>
<gene>
    <name evidence="3" type="ORF">C7383_115144</name>
</gene>
<evidence type="ECO:0000256" key="1">
    <source>
        <dbReference type="ARBA" id="ARBA00022801"/>
    </source>
</evidence>
<dbReference type="AlphaFoldDB" id="A0AB73SZR1"/>
<keyword evidence="4" id="KW-1185">Reference proteome</keyword>
<evidence type="ECO:0000313" key="4">
    <source>
        <dbReference type="Proteomes" id="UP000245412"/>
    </source>
</evidence>
<proteinExistence type="predicted"/>
<dbReference type="EMBL" id="QGGY01000015">
    <property type="protein sequence ID" value="PWJ72988.1"/>
    <property type="molecule type" value="Genomic_DNA"/>
</dbReference>
<evidence type="ECO:0000313" key="3">
    <source>
        <dbReference type="EMBL" id="PWJ72988.1"/>
    </source>
</evidence>
<feature type="domain" description="BD-FAE-like" evidence="2">
    <location>
        <begin position="30"/>
        <end position="216"/>
    </location>
</feature>